<proteinExistence type="predicted"/>
<evidence type="ECO:0000313" key="3">
    <source>
        <dbReference type="Proteomes" id="UP001177670"/>
    </source>
</evidence>
<organism evidence="2 3">
    <name type="scientific">Melipona bicolor</name>
    <dbReference type="NCBI Taxonomy" id="60889"/>
    <lineage>
        <taxon>Eukaryota</taxon>
        <taxon>Metazoa</taxon>
        <taxon>Ecdysozoa</taxon>
        <taxon>Arthropoda</taxon>
        <taxon>Hexapoda</taxon>
        <taxon>Insecta</taxon>
        <taxon>Pterygota</taxon>
        <taxon>Neoptera</taxon>
        <taxon>Endopterygota</taxon>
        <taxon>Hymenoptera</taxon>
        <taxon>Apocrita</taxon>
        <taxon>Aculeata</taxon>
        <taxon>Apoidea</taxon>
        <taxon>Anthophila</taxon>
        <taxon>Apidae</taxon>
        <taxon>Melipona</taxon>
    </lineage>
</organism>
<evidence type="ECO:0000313" key="2">
    <source>
        <dbReference type="EMBL" id="KAK1126372.1"/>
    </source>
</evidence>
<sequence>MKRYLPTSGRKASRKDRPEKIKQLKLALMSTSVKSRIRSFEVVSLVTTTEGSEALHTARNPSARDIRRRLAP</sequence>
<gene>
    <name evidence="2" type="ORF">K0M31_005010</name>
</gene>
<dbReference type="EMBL" id="JAHYIQ010000014">
    <property type="protein sequence ID" value="KAK1126372.1"/>
    <property type="molecule type" value="Genomic_DNA"/>
</dbReference>
<protein>
    <submittedName>
        <fullName evidence="2">Uncharacterized protein</fullName>
    </submittedName>
</protein>
<reference evidence="2" key="1">
    <citation type="submission" date="2021-10" db="EMBL/GenBank/DDBJ databases">
        <title>Melipona bicolor Genome sequencing and assembly.</title>
        <authorList>
            <person name="Araujo N.S."/>
            <person name="Arias M.C."/>
        </authorList>
    </citation>
    <scope>NUCLEOTIDE SEQUENCE</scope>
    <source>
        <strain evidence="2">USP_2M_L1-L4_2017</strain>
        <tissue evidence="2">Whole body</tissue>
    </source>
</reference>
<comment type="caution">
    <text evidence="2">The sequence shown here is derived from an EMBL/GenBank/DDBJ whole genome shotgun (WGS) entry which is preliminary data.</text>
</comment>
<accession>A0AA40FVY0</accession>
<dbReference type="AlphaFoldDB" id="A0AA40FVY0"/>
<evidence type="ECO:0000256" key="1">
    <source>
        <dbReference type="SAM" id="MobiDB-lite"/>
    </source>
</evidence>
<keyword evidence="3" id="KW-1185">Reference proteome</keyword>
<feature type="region of interest" description="Disordered" evidence="1">
    <location>
        <begin position="52"/>
        <end position="72"/>
    </location>
</feature>
<dbReference type="Proteomes" id="UP001177670">
    <property type="component" value="Unassembled WGS sequence"/>
</dbReference>
<name>A0AA40FVY0_9HYME</name>